<comment type="caution">
    <text evidence="1">The sequence shown here is derived from an EMBL/GenBank/DDBJ whole genome shotgun (WGS) entry which is preliminary data.</text>
</comment>
<sequence length="47" mass="5721">MFWYWIIPNHMKNRNHNSRGLINVRDHLKISYNIGTLLKKRIENPST</sequence>
<protein>
    <submittedName>
        <fullName evidence="1">11238_t:CDS:1</fullName>
    </submittedName>
</protein>
<dbReference type="AlphaFoldDB" id="A0A9N9HA02"/>
<organism evidence="1 2">
    <name type="scientific">Diversispora eburnea</name>
    <dbReference type="NCBI Taxonomy" id="1213867"/>
    <lineage>
        <taxon>Eukaryota</taxon>
        <taxon>Fungi</taxon>
        <taxon>Fungi incertae sedis</taxon>
        <taxon>Mucoromycota</taxon>
        <taxon>Glomeromycotina</taxon>
        <taxon>Glomeromycetes</taxon>
        <taxon>Diversisporales</taxon>
        <taxon>Diversisporaceae</taxon>
        <taxon>Diversispora</taxon>
    </lineage>
</organism>
<feature type="non-terminal residue" evidence="1">
    <location>
        <position position="1"/>
    </location>
</feature>
<keyword evidence="2" id="KW-1185">Reference proteome</keyword>
<gene>
    <name evidence="1" type="ORF">DEBURN_LOCUS11721</name>
</gene>
<evidence type="ECO:0000313" key="2">
    <source>
        <dbReference type="Proteomes" id="UP000789706"/>
    </source>
</evidence>
<evidence type="ECO:0000313" key="1">
    <source>
        <dbReference type="EMBL" id="CAG8659759.1"/>
    </source>
</evidence>
<name>A0A9N9HA02_9GLOM</name>
<proteinExistence type="predicted"/>
<reference evidence="1" key="1">
    <citation type="submission" date="2021-06" db="EMBL/GenBank/DDBJ databases">
        <authorList>
            <person name="Kallberg Y."/>
            <person name="Tangrot J."/>
            <person name="Rosling A."/>
        </authorList>
    </citation>
    <scope>NUCLEOTIDE SEQUENCE</scope>
    <source>
        <strain evidence="1">AZ414A</strain>
    </source>
</reference>
<dbReference type="Proteomes" id="UP000789706">
    <property type="component" value="Unassembled WGS sequence"/>
</dbReference>
<feature type="non-terminal residue" evidence="1">
    <location>
        <position position="47"/>
    </location>
</feature>
<accession>A0A9N9HA02</accession>
<dbReference type="EMBL" id="CAJVPK010008192">
    <property type="protein sequence ID" value="CAG8659759.1"/>
    <property type="molecule type" value="Genomic_DNA"/>
</dbReference>